<dbReference type="GO" id="GO:0043565">
    <property type="term" value="F:sequence-specific DNA binding"/>
    <property type="evidence" value="ECO:0007669"/>
    <property type="project" value="TreeGrafter"/>
</dbReference>
<dbReference type="OrthoDB" id="9791101at2"/>
<dbReference type="SMART" id="SM01321">
    <property type="entry name" value="Y1_Tnp"/>
    <property type="match status" value="1"/>
</dbReference>
<dbReference type="RefSeq" id="WP_121043130.1">
    <property type="nucleotide sequence ID" value="NZ_RCDC01000007.1"/>
</dbReference>
<dbReference type="InterPro" id="IPR036515">
    <property type="entry name" value="Transposase_17_sf"/>
</dbReference>
<evidence type="ECO:0000313" key="2">
    <source>
        <dbReference type="EMBL" id="RLK49914.1"/>
    </source>
</evidence>
<dbReference type="PANTHER" id="PTHR36966">
    <property type="entry name" value="REP-ASSOCIATED TYROSINE TRANSPOSASE"/>
    <property type="match status" value="1"/>
</dbReference>
<dbReference type="AlphaFoldDB" id="A0A498C1Y3"/>
<dbReference type="InterPro" id="IPR052715">
    <property type="entry name" value="RAYT_transposase"/>
</dbReference>
<dbReference type="Proteomes" id="UP000274786">
    <property type="component" value="Unassembled WGS sequence"/>
</dbReference>
<dbReference type="Pfam" id="PF01797">
    <property type="entry name" value="Y1_Tnp"/>
    <property type="match status" value="1"/>
</dbReference>
<dbReference type="PANTHER" id="PTHR36966:SF1">
    <property type="entry name" value="REP-ASSOCIATED TYROSINE TRANSPOSASE"/>
    <property type="match status" value="1"/>
</dbReference>
<sequence length="151" mass="17274">MSSSRLRAGRCSIPGQTYVLTMVCHNRRRWFDDPDVSAIAMFGLKEMDERGYARSLAWVVMPDHLHWLVELEAKPLADIARRLKSSTALAINRSLGRGGSFWQAGYHDHAVRCDESLHRHALYILGNPIRAGLSEQIGDYPYAWTLWPHDR</sequence>
<dbReference type="Gene3D" id="3.30.70.1290">
    <property type="entry name" value="Transposase IS200-like"/>
    <property type="match status" value="1"/>
</dbReference>
<dbReference type="EMBL" id="RCDC01000007">
    <property type="protein sequence ID" value="RLK49914.1"/>
    <property type="molecule type" value="Genomic_DNA"/>
</dbReference>
<dbReference type="GO" id="GO:0004803">
    <property type="term" value="F:transposase activity"/>
    <property type="evidence" value="ECO:0007669"/>
    <property type="project" value="InterPro"/>
</dbReference>
<dbReference type="InterPro" id="IPR002686">
    <property type="entry name" value="Transposase_17"/>
</dbReference>
<dbReference type="NCBIfam" id="NF047646">
    <property type="entry name" value="REP_Tyr_transpos"/>
    <property type="match status" value="1"/>
</dbReference>
<protein>
    <submittedName>
        <fullName evidence="2">REP element-mobilizing transposase RayT</fullName>
    </submittedName>
</protein>
<comment type="caution">
    <text evidence="2">The sequence shown here is derived from an EMBL/GenBank/DDBJ whole genome shotgun (WGS) entry which is preliminary data.</text>
</comment>
<evidence type="ECO:0000313" key="3">
    <source>
        <dbReference type="Proteomes" id="UP000274786"/>
    </source>
</evidence>
<gene>
    <name evidence="2" type="ORF">BCL79_3402</name>
</gene>
<dbReference type="SUPFAM" id="SSF143422">
    <property type="entry name" value="Transposase IS200-like"/>
    <property type="match status" value="1"/>
</dbReference>
<feature type="domain" description="Transposase IS200-like" evidence="1">
    <location>
        <begin position="13"/>
        <end position="127"/>
    </location>
</feature>
<dbReference type="GO" id="GO:0006313">
    <property type="term" value="P:DNA transposition"/>
    <property type="evidence" value="ECO:0007669"/>
    <property type="project" value="InterPro"/>
</dbReference>
<accession>A0A498C1Y3</accession>
<reference evidence="2 3" key="1">
    <citation type="submission" date="2018-10" db="EMBL/GenBank/DDBJ databases">
        <title>Comparative analysis of microorganisms from saline springs in Andes Mountain Range, Colombia.</title>
        <authorList>
            <person name="Rubin E."/>
        </authorList>
    </citation>
    <scope>NUCLEOTIDE SEQUENCE [LARGE SCALE GENOMIC DNA]</scope>
    <source>
        <strain evidence="2 3">USBA GBX 843</strain>
    </source>
</reference>
<evidence type="ECO:0000259" key="1">
    <source>
        <dbReference type="SMART" id="SM01321"/>
    </source>
</evidence>
<name>A0A498C1Y3_9GAMM</name>
<proteinExistence type="predicted"/>
<organism evidence="2 3">
    <name type="scientific">Stenotrophomonas rhizophila</name>
    <dbReference type="NCBI Taxonomy" id="216778"/>
    <lineage>
        <taxon>Bacteria</taxon>
        <taxon>Pseudomonadati</taxon>
        <taxon>Pseudomonadota</taxon>
        <taxon>Gammaproteobacteria</taxon>
        <taxon>Lysobacterales</taxon>
        <taxon>Lysobacteraceae</taxon>
        <taxon>Stenotrophomonas</taxon>
    </lineage>
</organism>